<protein>
    <submittedName>
        <fullName evidence="1">Uncharacterized protein</fullName>
    </submittedName>
</protein>
<gene>
    <name evidence="1" type="ORF">psyc5s11_25000</name>
</gene>
<sequence>MLKMRLKEIINDSVIYYFQPECRGGDGIIKFTFEDEKLIEYVIIEDSEYRCNSMYIYHCLSLVKKMKKEGEFLKECFSAWY</sequence>
<evidence type="ECO:0000313" key="2">
    <source>
        <dbReference type="Proteomes" id="UP000824633"/>
    </source>
</evidence>
<name>A0ABM7TBK1_9CLOT</name>
<organism evidence="1 2">
    <name type="scientific">Clostridium gelidum</name>
    <dbReference type="NCBI Taxonomy" id="704125"/>
    <lineage>
        <taxon>Bacteria</taxon>
        <taxon>Bacillati</taxon>
        <taxon>Bacillota</taxon>
        <taxon>Clostridia</taxon>
        <taxon>Eubacteriales</taxon>
        <taxon>Clostridiaceae</taxon>
        <taxon>Clostridium</taxon>
    </lineage>
</organism>
<dbReference type="RefSeq" id="WP_224037909.1">
    <property type="nucleotide sequence ID" value="NZ_AP024849.1"/>
</dbReference>
<proteinExistence type="predicted"/>
<dbReference type="EMBL" id="AP024849">
    <property type="protein sequence ID" value="BCZ46433.1"/>
    <property type="molecule type" value="Genomic_DNA"/>
</dbReference>
<keyword evidence="2" id="KW-1185">Reference proteome</keyword>
<accession>A0ABM7TBK1</accession>
<dbReference type="Proteomes" id="UP000824633">
    <property type="component" value="Chromosome"/>
</dbReference>
<reference evidence="2" key="1">
    <citation type="submission" date="2021-07" db="EMBL/GenBank/DDBJ databases">
        <title>Complete genome sequencing of a Clostridium isolate.</title>
        <authorList>
            <person name="Ueki A."/>
            <person name="Tonouchi A."/>
        </authorList>
    </citation>
    <scope>NUCLEOTIDE SEQUENCE [LARGE SCALE GENOMIC DNA]</scope>
    <source>
        <strain evidence="2">C5S11</strain>
    </source>
</reference>
<evidence type="ECO:0000313" key="1">
    <source>
        <dbReference type="EMBL" id="BCZ46433.1"/>
    </source>
</evidence>